<keyword evidence="1 2" id="KW-0413">Isomerase</keyword>
<dbReference type="Gene3D" id="3.20.20.150">
    <property type="entry name" value="Divalent-metal-dependent TIM barrel enzymes"/>
    <property type="match status" value="1"/>
</dbReference>
<dbReference type="InterPro" id="IPR050417">
    <property type="entry name" value="Sugar_Epim/Isomerase"/>
</dbReference>
<evidence type="ECO:0000313" key="5">
    <source>
        <dbReference type="EMBL" id="SFN36428.1"/>
    </source>
</evidence>
<dbReference type="InterPro" id="IPR013022">
    <property type="entry name" value="Xyl_isomerase-like_TIM-brl"/>
</dbReference>
<name>A0A1I4YEF3_9RHOB</name>
<evidence type="ECO:0000256" key="3">
    <source>
        <dbReference type="PIRSR" id="PIRSR006241-50"/>
    </source>
</evidence>
<dbReference type="PIRSF" id="PIRSF006241">
    <property type="entry name" value="HyI"/>
    <property type="match status" value="1"/>
</dbReference>
<gene>
    <name evidence="5" type="ORF">SAMN04487859_101161</name>
</gene>
<proteinExistence type="inferred from homology"/>
<keyword evidence="5" id="KW-0670">Pyruvate</keyword>
<dbReference type="RefSeq" id="WP_092833306.1">
    <property type="nucleotide sequence ID" value="NZ_FOVP01000001.1"/>
</dbReference>
<dbReference type="PANTHER" id="PTHR43489">
    <property type="entry name" value="ISOMERASE"/>
    <property type="match status" value="1"/>
</dbReference>
<dbReference type="InterPro" id="IPR026040">
    <property type="entry name" value="HyI-like"/>
</dbReference>
<dbReference type="InterPro" id="IPR036237">
    <property type="entry name" value="Xyl_isomerase-like_sf"/>
</dbReference>
<dbReference type="OrthoDB" id="9786584at2"/>
<dbReference type="PANTHER" id="PTHR43489:SF6">
    <property type="entry name" value="HYDROXYPYRUVATE ISOMERASE-RELATED"/>
    <property type="match status" value="1"/>
</dbReference>
<reference evidence="6" key="1">
    <citation type="submission" date="2016-10" db="EMBL/GenBank/DDBJ databases">
        <authorList>
            <person name="Varghese N."/>
            <person name="Submissions S."/>
        </authorList>
    </citation>
    <scope>NUCLEOTIDE SEQUENCE [LARGE SCALE GENOMIC DNA]</scope>
    <source>
        <strain evidence="6">DSM 28463</strain>
    </source>
</reference>
<dbReference type="EMBL" id="FOVP01000001">
    <property type="protein sequence ID" value="SFN36428.1"/>
    <property type="molecule type" value="Genomic_DNA"/>
</dbReference>
<dbReference type="Pfam" id="PF01261">
    <property type="entry name" value="AP_endonuc_2"/>
    <property type="match status" value="1"/>
</dbReference>
<keyword evidence="6" id="KW-1185">Reference proteome</keyword>
<evidence type="ECO:0000256" key="2">
    <source>
        <dbReference type="PIRNR" id="PIRNR006241"/>
    </source>
</evidence>
<comment type="similarity">
    <text evidence="2">Belongs to the hyi family.</text>
</comment>
<sequence length="256" mass="27323">MQFSANLGFLFTDLPLPEAIHAAHRAGFDAVECHFPYDTPAAKVAEALRDTGLPMLGLNTWPGNRGAGDFGLAALAGREKEARAAIAQAVEYASEIGARAVHVMAGITDGGAAAEASFRANLAYACDLAAPHGIGILIEPINQRDVPGYHLSTTDHAARIIGDLERNTLKLMFDCYHLQIMEGDLITRFQALLPVIGHVQFAAVPDRGEPDLGEVNYAWLLPAMAAAGYSAPIGAEYRPRGENTARGLGWMEAFGR</sequence>
<feature type="domain" description="Xylose isomerase-like TIM barrel" evidence="4">
    <location>
        <begin position="21"/>
        <end position="253"/>
    </location>
</feature>
<feature type="active site" description="Proton donor/acceptor" evidence="3">
    <location>
        <position position="139"/>
    </location>
</feature>
<dbReference type="GO" id="GO:0008903">
    <property type="term" value="F:hydroxypyruvate isomerase activity"/>
    <property type="evidence" value="ECO:0007669"/>
    <property type="project" value="TreeGrafter"/>
</dbReference>
<feature type="active site" description="Proton donor/acceptor" evidence="3">
    <location>
        <position position="236"/>
    </location>
</feature>
<accession>A0A1I4YEF3</accession>
<dbReference type="SUPFAM" id="SSF51658">
    <property type="entry name" value="Xylose isomerase-like"/>
    <property type="match status" value="1"/>
</dbReference>
<evidence type="ECO:0000256" key="1">
    <source>
        <dbReference type="ARBA" id="ARBA00023235"/>
    </source>
</evidence>
<protein>
    <submittedName>
        <fullName evidence="5">Hydroxypyruvate isomerase</fullName>
    </submittedName>
</protein>
<dbReference type="FunFam" id="3.20.20.150:FF:000007">
    <property type="entry name" value="Hydroxypyruvate isomerase"/>
    <property type="match status" value="1"/>
</dbReference>
<dbReference type="AlphaFoldDB" id="A0A1I4YEF3"/>
<organism evidence="5 6">
    <name type="scientific">Roseovarius lutimaris</name>
    <dbReference type="NCBI Taxonomy" id="1005928"/>
    <lineage>
        <taxon>Bacteria</taxon>
        <taxon>Pseudomonadati</taxon>
        <taxon>Pseudomonadota</taxon>
        <taxon>Alphaproteobacteria</taxon>
        <taxon>Rhodobacterales</taxon>
        <taxon>Roseobacteraceae</taxon>
        <taxon>Roseovarius</taxon>
    </lineage>
</organism>
<dbReference type="GO" id="GO:0046487">
    <property type="term" value="P:glyoxylate metabolic process"/>
    <property type="evidence" value="ECO:0007669"/>
    <property type="project" value="TreeGrafter"/>
</dbReference>
<evidence type="ECO:0000259" key="4">
    <source>
        <dbReference type="Pfam" id="PF01261"/>
    </source>
</evidence>
<dbReference type="STRING" id="1005928.SAMN04487859_101161"/>
<evidence type="ECO:0000313" key="6">
    <source>
        <dbReference type="Proteomes" id="UP000198599"/>
    </source>
</evidence>
<dbReference type="Proteomes" id="UP000198599">
    <property type="component" value="Unassembled WGS sequence"/>
</dbReference>